<dbReference type="GO" id="GO:0004784">
    <property type="term" value="F:superoxide dismutase activity"/>
    <property type="evidence" value="ECO:0007669"/>
    <property type="project" value="UniProtKB-EC"/>
</dbReference>
<accession>L8H3N8</accession>
<feature type="binding site" evidence="5">
    <location>
        <position position="185"/>
    </location>
    <ligand>
        <name>Mn(2+)</name>
        <dbReference type="ChEBI" id="CHEBI:29035"/>
    </ligand>
</feature>
<dbReference type="Gene3D" id="1.10.287.990">
    <property type="entry name" value="Fe,Mn superoxide dismutase (SOD) domain"/>
    <property type="match status" value="1"/>
</dbReference>
<evidence type="ECO:0000256" key="4">
    <source>
        <dbReference type="ARBA" id="ARBA00023002"/>
    </source>
</evidence>
<comment type="function">
    <text evidence="6">Destroys radicals which are normally produced within the cells and which are toxic to biological systems.</text>
</comment>
<comment type="catalytic activity">
    <reaction evidence="6">
        <text>2 superoxide + 2 H(+) = H2O2 + O2</text>
        <dbReference type="Rhea" id="RHEA:20696"/>
        <dbReference type="ChEBI" id="CHEBI:15378"/>
        <dbReference type="ChEBI" id="CHEBI:15379"/>
        <dbReference type="ChEBI" id="CHEBI:16240"/>
        <dbReference type="ChEBI" id="CHEBI:18421"/>
        <dbReference type="EC" id="1.15.1.1"/>
    </reaction>
</comment>
<dbReference type="GeneID" id="14920131"/>
<dbReference type="Gene3D" id="3.55.40.20">
    <property type="entry name" value="Iron/manganese superoxide dismutase, C-terminal domain"/>
    <property type="match status" value="1"/>
</dbReference>
<dbReference type="SUPFAM" id="SSF54719">
    <property type="entry name" value="Fe,Mn superoxide dismutase (SOD), C-terminal domain"/>
    <property type="match status" value="1"/>
</dbReference>
<dbReference type="InterPro" id="IPR036314">
    <property type="entry name" value="SOD_C_sf"/>
</dbReference>
<evidence type="ECO:0000256" key="1">
    <source>
        <dbReference type="ARBA" id="ARBA00008714"/>
    </source>
</evidence>
<dbReference type="InterPro" id="IPR019832">
    <property type="entry name" value="Mn/Fe_SOD_C"/>
</dbReference>
<dbReference type="Pfam" id="PF02777">
    <property type="entry name" value="Sod_Fe_C"/>
    <property type="match status" value="1"/>
</dbReference>
<feature type="domain" description="Manganese/iron superoxide dismutase N-terminal" evidence="7">
    <location>
        <begin position="27"/>
        <end position="110"/>
    </location>
</feature>
<dbReference type="STRING" id="1257118.L8H3N8"/>
<dbReference type="InterPro" id="IPR019833">
    <property type="entry name" value="Mn/Fe_SOD_BS"/>
</dbReference>
<evidence type="ECO:0000259" key="7">
    <source>
        <dbReference type="Pfam" id="PF00081"/>
    </source>
</evidence>
<evidence type="ECO:0000256" key="6">
    <source>
        <dbReference type="RuleBase" id="RU000414"/>
    </source>
</evidence>
<keyword evidence="3 5" id="KW-0479">Metal-binding</keyword>
<dbReference type="KEGG" id="acan:ACA1_265580"/>
<feature type="binding site" evidence="5">
    <location>
        <position position="51"/>
    </location>
    <ligand>
        <name>Mn(2+)</name>
        <dbReference type="ChEBI" id="CHEBI:29035"/>
    </ligand>
</feature>
<dbReference type="PANTHER" id="PTHR42769:SF3">
    <property type="entry name" value="SUPEROXIDE DISMUTASE [FE] 2, CHLOROPLASTIC"/>
    <property type="match status" value="1"/>
</dbReference>
<dbReference type="PANTHER" id="PTHR42769">
    <property type="entry name" value="SUPEROXIDE DISMUTASE"/>
    <property type="match status" value="1"/>
</dbReference>
<dbReference type="RefSeq" id="XP_004341438.1">
    <property type="nucleotide sequence ID" value="XM_004341390.1"/>
</dbReference>
<keyword evidence="4 6" id="KW-0560">Oxidoreductase</keyword>
<protein>
    <recommendedName>
        <fullName evidence="2 6">Superoxide dismutase</fullName>
        <ecNumber evidence="2 6">1.15.1.1</ecNumber>
    </recommendedName>
</protein>
<gene>
    <name evidence="9" type="ORF">ACA1_265580</name>
</gene>
<reference evidence="9 10" key="1">
    <citation type="journal article" date="2013" name="Genome Biol.">
        <title>Genome of Acanthamoeba castellanii highlights extensive lateral gene transfer and early evolution of tyrosine kinase signaling.</title>
        <authorList>
            <person name="Clarke M."/>
            <person name="Lohan A.J."/>
            <person name="Liu B."/>
            <person name="Lagkouvardos I."/>
            <person name="Roy S."/>
            <person name="Zafar N."/>
            <person name="Bertelli C."/>
            <person name="Schilde C."/>
            <person name="Kianianmomeni A."/>
            <person name="Burglin T.R."/>
            <person name="Frech C."/>
            <person name="Turcotte B."/>
            <person name="Kopec K.O."/>
            <person name="Synnott J.M."/>
            <person name="Choo C."/>
            <person name="Paponov I."/>
            <person name="Finkler A."/>
            <person name="Soon Heng Tan C."/>
            <person name="Hutchins A.P."/>
            <person name="Weinmeier T."/>
            <person name="Rattei T."/>
            <person name="Chu J.S."/>
            <person name="Gimenez G."/>
            <person name="Irimia M."/>
            <person name="Rigden D.J."/>
            <person name="Fitzpatrick D.A."/>
            <person name="Lorenzo-Morales J."/>
            <person name="Bateman A."/>
            <person name="Chiu C.H."/>
            <person name="Tang P."/>
            <person name="Hegemann P."/>
            <person name="Fromm H."/>
            <person name="Raoult D."/>
            <person name="Greub G."/>
            <person name="Miranda-Saavedra D."/>
            <person name="Chen N."/>
            <person name="Nash P."/>
            <person name="Ginger M.L."/>
            <person name="Horn M."/>
            <person name="Schaap P."/>
            <person name="Caler L."/>
            <person name="Loftus B."/>
        </authorList>
    </citation>
    <scope>NUCLEOTIDE SEQUENCE [LARGE SCALE GENOMIC DNA]</scope>
    <source>
        <strain evidence="9 10">Neff</strain>
    </source>
</reference>
<dbReference type="OrthoDB" id="239262at2759"/>
<evidence type="ECO:0000256" key="5">
    <source>
        <dbReference type="PIRSR" id="PIRSR000349-1"/>
    </source>
</evidence>
<evidence type="ECO:0000256" key="2">
    <source>
        <dbReference type="ARBA" id="ARBA00012682"/>
    </source>
</evidence>
<evidence type="ECO:0000313" key="9">
    <source>
        <dbReference type="EMBL" id="ELR19353.1"/>
    </source>
</evidence>
<dbReference type="VEuPathDB" id="AmoebaDB:ACA1_265580"/>
<dbReference type="Proteomes" id="UP000011083">
    <property type="component" value="Unassembled WGS sequence"/>
</dbReference>
<dbReference type="GO" id="GO:0046872">
    <property type="term" value="F:metal ion binding"/>
    <property type="evidence" value="ECO:0007669"/>
    <property type="project" value="UniProtKB-KW"/>
</dbReference>
<sequence length="221" mass="25037">MRRTAATRAVQTTTSFTRTAAGARSLFTLNDPPYLKTGLTPAISANTLNFHFNGHHKAYLNKTNDLIKGTPLENKSLEDVILVAKTTNNAALFNNSAQLWNHSFYWDCMAPVGETGEISAELEQLIKESFGSVAEFKNKFTDSAVANFGSGWTWLVNINGKLEIQNTSNAESPVTLRVKPLLTLDVWEHAYYLDHQNRRPEYINKWWDVVNWNFVNKQLKQ</sequence>
<evidence type="ECO:0000256" key="3">
    <source>
        <dbReference type="ARBA" id="ARBA00022723"/>
    </source>
</evidence>
<dbReference type="InterPro" id="IPR036324">
    <property type="entry name" value="Mn/Fe_SOD_N_sf"/>
</dbReference>
<dbReference type="EMBL" id="KB007933">
    <property type="protein sequence ID" value="ELR19353.1"/>
    <property type="molecule type" value="Genomic_DNA"/>
</dbReference>
<organism evidence="9 10">
    <name type="scientific">Acanthamoeba castellanii (strain ATCC 30010 / Neff)</name>
    <dbReference type="NCBI Taxonomy" id="1257118"/>
    <lineage>
        <taxon>Eukaryota</taxon>
        <taxon>Amoebozoa</taxon>
        <taxon>Discosea</taxon>
        <taxon>Longamoebia</taxon>
        <taxon>Centramoebida</taxon>
        <taxon>Acanthamoebidae</taxon>
        <taxon>Acanthamoeba</taxon>
    </lineage>
</organism>
<dbReference type="InterPro" id="IPR001189">
    <property type="entry name" value="Mn/Fe_SOD"/>
</dbReference>
<dbReference type="FunFam" id="3.55.40.20:FF:000001">
    <property type="entry name" value="Superoxide dismutase"/>
    <property type="match status" value="1"/>
</dbReference>
<dbReference type="InterPro" id="IPR019831">
    <property type="entry name" value="Mn/Fe_SOD_N"/>
</dbReference>
<evidence type="ECO:0000313" key="10">
    <source>
        <dbReference type="Proteomes" id="UP000011083"/>
    </source>
</evidence>
<proteinExistence type="inferred from homology"/>
<feature type="domain" description="Manganese/iron superoxide dismutase C-terminal" evidence="8">
    <location>
        <begin position="120"/>
        <end position="217"/>
    </location>
</feature>
<feature type="binding site" evidence="5">
    <location>
        <position position="189"/>
    </location>
    <ligand>
        <name>Mn(2+)</name>
        <dbReference type="ChEBI" id="CHEBI:29035"/>
    </ligand>
</feature>
<name>L8H3N8_ACACF</name>
<keyword evidence="10" id="KW-1185">Reference proteome</keyword>
<feature type="binding site" evidence="5">
    <location>
        <position position="102"/>
    </location>
    <ligand>
        <name>Mn(2+)</name>
        <dbReference type="ChEBI" id="CHEBI:29035"/>
    </ligand>
</feature>
<dbReference type="AlphaFoldDB" id="L8H3N8"/>
<comment type="similarity">
    <text evidence="1 6">Belongs to the iron/manganese superoxide dismutase family.</text>
</comment>
<dbReference type="SUPFAM" id="SSF46609">
    <property type="entry name" value="Fe,Mn superoxide dismutase (SOD), N-terminal domain"/>
    <property type="match status" value="1"/>
</dbReference>
<dbReference type="OMA" id="DHHGNVG"/>
<dbReference type="EC" id="1.15.1.1" evidence="2 6"/>
<dbReference type="PIRSF" id="PIRSF000349">
    <property type="entry name" value="SODismutase"/>
    <property type="match status" value="1"/>
</dbReference>
<evidence type="ECO:0000259" key="8">
    <source>
        <dbReference type="Pfam" id="PF02777"/>
    </source>
</evidence>
<dbReference type="Pfam" id="PF00081">
    <property type="entry name" value="Sod_Fe_N"/>
    <property type="match status" value="1"/>
</dbReference>
<dbReference type="PROSITE" id="PS00088">
    <property type="entry name" value="SOD_MN"/>
    <property type="match status" value="1"/>
</dbReference>
<dbReference type="PRINTS" id="PR01703">
    <property type="entry name" value="MNSODISMTASE"/>
</dbReference>